<dbReference type="EMBL" id="LSMT01000292">
    <property type="protein sequence ID" value="PFX21088.1"/>
    <property type="molecule type" value="Genomic_DNA"/>
</dbReference>
<accession>A0A2B4RXN1</accession>
<proteinExistence type="predicted"/>
<keyword evidence="3" id="KW-1185">Reference proteome</keyword>
<comment type="caution">
    <text evidence="2">The sequence shown here is derived from an EMBL/GenBank/DDBJ whole genome shotgun (WGS) entry which is preliminary data.</text>
</comment>
<dbReference type="Proteomes" id="UP000225706">
    <property type="component" value="Unassembled WGS sequence"/>
</dbReference>
<evidence type="ECO:0000256" key="1">
    <source>
        <dbReference type="SAM" id="Coils"/>
    </source>
</evidence>
<feature type="coiled-coil region" evidence="1">
    <location>
        <begin position="11"/>
        <end position="70"/>
    </location>
</feature>
<dbReference type="AlphaFoldDB" id="A0A2B4RXN1"/>
<evidence type="ECO:0000313" key="3">
    <source>
        <dbReference type="Proteomes" id="UP000225706"/>
    </source>
</evidence>
<gene>
    <name evidence="2" type="ORF">AWC38_SpisGene14454</name>
</gene>
<evidence type="ECO:0000313" key="2">
    <source>
        <dbReference type="EMBL" id="PFX21088.1"/>
    </source>
</evidence>
<sequence length="337" mass="39236">MSKRSDIYREIRTREDKIRSLENKIKHLKEHSDAEIAKLERKIKNLESERKILKKELLELQKEVSGLRKDSSPKLKALCTMADMCDDVQSMMFNMIFPEDFNPDIFYKVKDIEDKLRKKSERSKRKTWKNLKRELRWDTQHLDTVKYLKRNRNQKAHQKNNLRKRSLMKAVELLKELGFFKGDLSVEVTNQLITIWGTLKKRFGASVNAELESLKSLITHQRAAESHEIQGTSLDAETKSYLEFYSKEYDDLGKFRSQAQSEIRRLSTGITELSSKVDTVGKAVDELQDYSYQFNVKIINVPEIKKQETATETSDHCVALFNGMGAVVSLQDLDVAH</sequence>
<dbReference type="OrthoDB" id="10592031at2759"/>
<name>A0A2B4RXN1_STYPI</name>
<reference evidence="3" key="1">
    <citation type="journal article" date="2017" name="bioRxiv">
        <title>Comparative analysis of the genomes of Stylophora pistillata and Acropora digitifera provides evidence for extensive differences between species of corals.</title>
        <authorList>
            <person name="Voolstra C.R."/>
            <person name="Li Y."/>
            <person name="Liew Y.J."/>
            <person name="Baumgarten S."/>
            <person name="Zoccola D."/>
            <person name="Flot J.-F."/>
            <person name="Tambutte S."/>
            <person name="Allemand D."/>
            <person name="Aranda M."/>
        </authorList>
    </citation>
    <scope>NUCLEOTIDE SEQUENCE [LARGE SCALE GENOMIC DNA]</scope>
</reference>
<keyword evidence="1" id="KW-0175">Coiled coil</keyword>
<protein>
    <submittedName>
        <fullName evidence="2">Uncharacterized protein</fullName>
    </submittedName>
</protein>
<organism evidence="2 3">
    <name type="scientific">Stylophora pistillata</name>
    <name type="common">Smooth cauliflower coral</name>
    <dbReference type="NCBI Taxonomy" id="50429"/>
    <lineage>
        <taxon>Eukaryota</taxon>
        <taxon>Metazoa</taxon>
        <taxon>Cnidaria</taxon>
        <taxon>Anthozoa</taxon>
        <taxon>Hexacorallia</taxon>
        <taxon>Scleractinia</taxon>
        <taxon>Astrocoeniina</taxon>
        <taxon>Pocilloporidae</taxon>
        <taxon>Stylophora</taxon>
    </lineage>
</organism>